<evidence type="ECO:0000256" key="11">
    <source>
        <dbReference type="PIRSR" id="PIRSR035805-2"/>
    </source>
</evidence>
<dbReference type="EMBL" id="BK016017">
    <property type="protein sequence ID" value="DAF89765.1"/>
    <property type="molecule type" value="Genomic_DNA"/>
</dbReference>
<evidence type="ECO:0000256" key="2">
    <source>
        <dbReference type="ARBA" id="ARBA00012118"/>
    </source>
</evidence>
<dbReference type="PIRSF" id="PIRSF035805">
    <property type="entry name" value="TK_cell"/>
    <property type="match status" value="1"/>
</dbReference>
<dbReference type="InterPro" id="IPR020633">
    <property type="entry name" value="Thymidine_kinase_CS"/>
</dbReference>
<evidence type="ECO:0000256" key="9">
    <source>
        <dbReference type="ARBA" id="ARBA00048254"/>
    </source>
</evidence>
<dbReference type="Pfam" id="PF00265">
    <property type="entry name" value="TK"/>
    <property type="match status" value="1"/>
</dbReference>
<sequence>MAKLYFYFGTMNSGKSLSLLSNVYNYEQQNKNVLLLKPTFDVRSGEGLIKSRVGLEHKATEFNDNNNLITIVENYKIINGTTPDCVFVDEVHFATKEHIKQLVSIVDDLEINVICYGLKNSYTGELFDSIKVLLAEANSVYEIKSSCEFCNSKATHHLRVVDGKIVRGGEQNIVGDIQGEEKYISVCRKHWYKPLMNA</sequence>
<evidence type="ECO:0000256" key="12">
    <source>
        <dbReference type="RuleBase" id="RU000544"/>
    </source>
</evidence>
<dbReference type="Gene3D" id="3.40.50.300">
    <property type="entry name" value="P-loop containing nucleotide triphosphate hydrolases"/>
    <property type="match status" value="1"/>
</dbReference>
<dbReference type="GO" id="GO:0046104">
    <property type="term" value="P:thymidine metabolic process"/>
    <property type="evidence" value="ECO:0007669"/>
    <property type="project" value="TreeGrafter"/>
</dbReference>
<dbReference type="Gene3D" id="3.30.60.20">
    <property type="match status" value="1"/>
</dbReference>
<feature type="binding site" evidence="11">
    <location>
        <position position="183"/>
    </location>
    <ligand>
        <name>substrate</name>
    </ligand>
</feature>
<evidence type="ECO:0000256" key="4">
    <source>
        <dbReference type="ARBA" id="ARBA00022634"/>
    </source>
</evidence>
<comment type="similarity">
    <text evidence="1 13">Belongs to the thymidine kinase family.</text>
</comment>
<comment type="catalytic activity">
    <reaction evidence="9 12">
        <text>thymidine + ATP = dTMP + ADP + H(+)</text>
        <dbReference type="Rhea" id="RHEA:19129"/>
        <dbReference type="ChEBI" id="CHEBI:15378"/>
        <dbReference type="ChEBI" id="CHEBI:17748"/>
        <dbReference type="ChEBI" id="CHEBI:30616"/>
        <dbReference type="ChEBI" id="CHEBI:63528"/>
        <dbReference type="ChEBI" id="CHEBI:456216"/>
        <dbReference type="EC" id="2.7.1.21"/>
    </reaction>
</comment>
<dbReference type="PANTHER" id="PTHR11441">
    <property type="entry name" value="THYMIDINE KINASE"/>
    <property type="match status" value="1"/>
</dbReference>
<reference evidence="14" key="1">
    <citation type="journal article" date="2021" name="Proc. Natl. Acad. Sci. U.S.A.">
        <title>A Catalog of Tens of Thousands of Viruses from Human Metagenomes Reveals Hidden Associations with Chronic Diseases.</title>
        <authorList>
            <person name="Tisza M.J."/>
            <person name="Buck C.B."/>
        </authorList>
    </citation>
    <scope>NUCLEOTIDE SEQUENCE</scope>
    <source>
        <strain evidence="14">CteLh2</strain>
    </source>
</reference>
<evidence type="ECO:0000256" key="10">
    <source>
        <dbReference type="PIRSR" id="PIRSR035805-1"/>
    </source>
</evidence>
<dbReference type="SUPFAM" id="SSF57716">
    <property type="entry name" value="Glucocorticoid receptor-like (DNA-binding domain)"/>
    <property type="match status" value="1"/>
</dbReference>
<protein>
    <recommendedName>
        <fullName evidence="3 12">Thymidine kinase</fullName>
        <ecNumber evidence="2 12">2.7.1.21</ecNumber>
    </recommendedName>
</protein>
<keyword evidence="6 12" id="KW-0547">Nucleotide-binding</keyword>
<feature type="active site" description="Proton acceptor" evidence="10">
    <location>
        <position position="90"/>
    </location>
</feature>
<dbReference type="PROSITE" id="PS00603">
    <property type="entry name" value="TK_CELLULAR_TYPE"/>
    <property type="match status" value="1"/>
</dbReference>
<keyword evidence="7 12" id="KW-0418">Kinase</keyword>
<evidence type="ECO:0000313" key="14">
    <source>
        <dbReference type="EMBL" id="DAF89765.1"/>
    </source>
</evidence>
<keyword evidence="5 12" id="KW-0808">Transferase</keyword>
<dbReference type="SUPFAM" id="SSF52540">
    <property type="entry name" value="P-loop containing nucleoside triphosphate hydrolases"/>
    <property type="match status" value="1"/>
</dbReference>
<dbReference type="GO" id="GO:0004797">
    <property type="term" value="F:thymidine kinase activity"/>
    <property type="evidence" value="ECO:0007669"/>
    <property type="project" value="UniProtKB-EC"/>
</dbReference>
<evidence type="ECO:0000256" key="6">
    <source>
        <dbReference type="ARBA" id="ARBA00022741"/>
    </source>
</evidence>
<accession>A0A8S5U5S2</accession>
<evidence type="ECO:0000256" key="5">
    <source>
        <dbReference type="ARBA" id="ARBA00022679"/>
    </source>
</evidence>
<dbReference type="EC" id="2.7.1.21" evidence="2 12"/>
<evidence type="ECO:0000256" key="13">
    <source>
        <dbReference type="RuleBase" id="RU004165"/>
    </source>
</evidence>
<evidence type="ECO:0000256" key="3">
    <source>
        <dbReference type="ARBA" id="ARBA00020079"/>
    </source>
</evidence>
<organism evidence="14">
    <name type="scientific">Siphoviridae sp. cteLh2</name>
    <dbReference type="NCBI Taxonomy" id="2825590"/>
    <lineage>
        <taxon>Viruses</taxon>
        <taxon>Duplodnaviria</taxon>
        <taxon>Heunggongvirae</taxon>
        <taxon>Uroviricota</taxon>
        <taxon>Caudoviricetes</taxon>
    </lineage>
</organism>
<dbReference type="InterPro" id="IPR027417">
    <property type="entry name" value="P-loop_NTPase"/>
</dbReference>
<evidence type="ECO:0000256" key="7">
    <source>
        <dbReference type="ARBA" id="ARBA00022777"/>
    </source>
</evidence>
<keyword evidence="4 12" id="KW-0237">DNA synthesis</keyword>
<name>A0A8S5U5S2_9CAUD</name>
<dbReference type="PANTHER" id="PTHR11441:SF0">
    <property type="entry name" value="THYMIDINE KINASE, CYTOSOLIC"/>
    <property type="match status" value="1"/>
</dbReference>
<dbReference type="HAMAP" id="MF_00124">
    <property type="entry name" value="Thymidine_kinase"/>
    <property type="match status" value="1"/>
</dbReference>
<proteinExistence type="inferred from homology"/>
<dbReference type="InterPro" id="IPR001267">
    <property type="entry name" value="Thymidine_kinase"/>
</dbReference>
<keyword evidence="8 12" id="KW-0067">ATP-binding</keyword>
<dbReference type="GO" id="GO:0071897">
    <property type="term" value="P:DNA biosynthetic process"/>
    <property type="evidence" value="ECO:0007669"/>
    <property type="project" value="UniProtKB-KW"/>
</dbReference>
<evidence type="ECO:0000256" key="8">
    <source>
        <dbReference type="ARBA" id="ARBA00022840"/>
    </source>
</evidence>
<dbReference type="NCBIfam" id="NF003300">
    <property type="entry name" value="PRK04296.1-5"/>
    <property type="match status" value="1"/>
</dbReference>
<dbReference type="GO" id="GO:0005524">
    <property type="term" value="F:ATP binding"/>
    <property type="evidence" value="ECO:0007669"/>
    <property type="project" value="UniProtKB-KW"/>
</dbReference>
<evidence type="ECO:0000256" key="1">
    <source>
        <dbReference type="ARBA" id="ARBA00007587"/>
    </source>
</evidence>